<name>A0A6G0IX77_LARCR</name>
<dbReference type="Proteomes" id="UP000424527">
    <property type="component" value="Unassembled WGS sequence"/>
</dbReference>
<dbReference type="AlphaFoldDB" id="A0A6G0IX77"/>
<reference evidence="1 2" key="1">
    <citation type="submission" date="2019-07" db="EMBL/GenBank/DDBJ databases">
        <title>Chromosome genome assembly for large yellow croaker.</title>
        <authorList>
            <person name="Xiao S."/>
        </authorList>
    </citation>
    <scope>NUCLEOTIDE SEQUENCE [LARGE SCALE GENOMIC DNA]</scope>
    <source>
        <strain evidence="1">JMULYC20181020</strain>
        <tissue evidence="1">Muscle</tissue>
    </source>
</reference>
<organism evidence="1 2">
    <name type="scientific">Larimichthys crocea</name>
    <name type="common">Large yellow croaker</name>
    <name type="synonym">Pseudosciaena crocea</name>
    <dbReference type="NCBI Taxonomy" id="215358"/>
    <lineage>
        <taxon>Eukaryota</taxon>
        <taxon>Metazoa</taxon>
        <taxon>Chordata</taxon>
        <taxon>Craniata</taxon>
        <taxon>Vertebrata</taxon>
        <taxon>Euteleostomi</taxon>
        <taxon>Actinopterygii</taxon>
        <taxon>Neopterygii</taxon>
        <taxon>Teleostei</taxon>
        <taxon>Neoteleostei</taxon>
        <taxon>Acanthomorphata</taxon>
        <taxon>Eupercaria</taxon>
        <taxon>Sciaenidae</taxon>
        <taxon>Larimichthys</taxon>
    </lineage>
</organism>
<proteinExistence type="predicted"/>
<gene>
    <name evidence="1" type="ORF">D5F01_LYC04617</name>
</gene>
<evidence type="ECO:0000313" key="1">
    <source>
        <dbReference type="EMBL" id="KAE8295881.1"/>
    </source>
</evidence>
<accession>A0A6G0IX77</accession>
<dbReference type="EMBL" id="REGW02000005">
    <property type="protein sequence ID" value="KAE8295881.1"/>
    <property type="molecule type" value="Genomic_DNA"/>
</dbReference>
<protein>
    <submittedName>
        <fullName evidence="1">Uncharacterized protein</fullName>
    </submittedName>
</protein>
<evidence type="ECO:0000313" key="2">
    <source>
        <dbReference type="Proteomes" id="UP000424527"/>
    </source>
</evidence>
<comment type="caution">
    <text evidence="1">The sequence shown here is derived from an EMBL/GenBank/DDBJ whole genome shotgun (WGS) entry which is preliminary data.</text>
</comment>
<keyword evidence="2" id="KW-1185">Reference proteome</keyword>
<sequence>MNPPLQLFTCSCSPAAVHQQLFTCSCSSAAAVHLQLFISSSCSPAAVHQQQLFTCSCSPAAVHLQQLFASSCSPAAVRQQLFISSCSPAAAVHLQQLFTCSCSPAAAVHLQLFTSSCSPAAVHLINGNHDPGSNFAAAESQPAACSPSPGSARLGVRGMQRCIIPQPRGLSPTCSRTDPQNQTRVVRVRVYSPSSSATGTKKKRHAEFTTDAMLTRTRPELSASTRNPELVLRGNKPQPHGPGARCSVLDKVCLPPVFAVQLRTPV</sequence>